<accession>A0A0E9T3F5</accession>
<organism evidence="1">
    <name type="scientific">Anguilla anguilla</name>
    <name type="common">European freshwater eel</name>
    <name type="synonym">Muraena anguilla</name>
    <dbReference type="NCBI Taxonomy" id="7936"/>
    <lineage>
        <taxon>Eukaryota</taxon>
        <taxon>Metazoa</taxon>
        <taxon>Chordata</taxon>
        <taxon>Craniata</taxon>
        <taxon>Vertebrata</taxon>
        <taxon>Euteleostomi</taxon>
        <taxon>Actinopterygii</taxon>
        <taxon>Neopterygii</taxon>
        <taxon>Teleostei</taxon>
        <taxon>Anguilliformes</taxon>
        <taxon>Anguillidae</taxon>
        <taxon>Anguilla</taxon>
    </lineage>
</organism>
<reference evidence="1" key="1">
    <citation type="submission" date="2014-11" db="EMBL/GenBank/DDBJ databases">
        <authorList>
            <person name="Amaro Gonzalez C."/>
        </authorList>
    </citation>
    <scope>NUCLEOTIDE SEQUENCE</scope>
</reference>
<name>A0A0E9T3F5_ANGAN</name>
<dbReference type="AlphaFoldDB" id="A0A0E9T3F5"/>
<reference evidence="1" key="2">
    <citation type="journal article" date="2015" name="Fish Shellfish Immunol.">
        <title>Early steps in the European eel (Anguilla anguilla)-Vibrio vulnificus interaction in the gills: Role of the RtxA13 toxin.</title>
        <authorList>
            <person name="Callol A."/>
            <person name="Pajuelo D."/>
            <person name="Ebbesson L."/>
            <person name="Teles M."/>
            <person name="MacKenzie S."/>
            <person name="Amaro C."/>
        </authorList>
    </citation>
    <scope>NUCLEOTIDE SEQUENCE</scope>
</reference>
<protein>
    <submittedName>
        <fullName evidence="1">Uncharacterized protein</fullName>
    </submittedName>
</protein>
<sequence>MFLILFVFCAAGYRPLPTIWAIQPKLCGSHTT</sequence>
<dbReference type="EMBL" id="GBXM01061414">
    <property type="protein sequence ID" value="JAH47163.1"/>
    <property type="molecule type" value="Transcribed_RNA"/>
</dbReference>
<proteinExistence type="predicted"/>
<evidence type="ECO:0000313" key="1">
    <source>
        <dbReference type="EMBL" id="JAH47163.1"/>
    </source>
</evidence>